<evidence type="ECO:0000313" key="2">
    <source>
        <dbReference type="EMBL" id="RUR74913.1"/>
    </source>
</evidence>
<evidence type="ECO:0000313" key="3">
    <source>
        <dbReference type="Proteomes" id="UP000268857"/>
    </source>
</evidence>
<keyword evidence="3" id="KW-1185">Reference proteome</keyword>
<name>A0A3S0XPW0_CHLFR</name>
<dbReference type="Proteomes" id="UP000268857">
    <property type="component" value="Unassembled WGS sequence"/>
</dbReference>
<protein>
    <submittedName>
        <fullName evidence="2">Uncharacterized protein</fullName>
    </submittedName>
</protein>
<organism evidence="2 3">
    <name type="scientific">Chlorogloeopsis fritschii PCC 6912</name>
    <dbReference type="NCBI Taxonomy" id="211165"/>
    <lineage>
        <taxon>Bacteria</taxon>
        <taxon>Bacillati</taxon>
        <taxon>Cyanobacteriota</taxon>
        <taxon>Cyanophyceae</taxon>
        <taxon>Nostocales</taxon>
        <taxon>Chlorogloeopsidaceae</taxon>
        <taxon>Chlorogloeopsis</taxon>
    </lineage>
</organism>
<evidence type="ECO:0000256" key="1">
    <source>
        <dbReference type="SAM" id="MobiDB-lite"/>
    </source>
</evidence>
<accession>A0A3S0XPW0</accession>
<gene>
    <name evidence="2" type="ORF">PCC6912_50910</name>
</gene>
<dbReference type="STRING" id="211165.GCA_000317285_01810"/>
<feature type="compositionally biased region" description="Polar residues" evidence="1">
    <location>
        <begin position="8"/>
        <end position="20"/>
    </location>
</feature>
<dbReference type="AlphaFoldDB" id="A0A3S0XPW0"/>
<reference evidence="2 3" key="1">
    <citation type="journal article" date="2019" name="Genome Biol. Evol.">
        <title>Day and night: Metabolic profiles and evolutionary relationships of six axenic non-marine cyanobacteria.</title>
        <authorList>
            <person name="Will S.E."/>
            <person name="Henke P."/>
            <person name="Boedeker C."/>
            <person name="Huang S."/>
            <person name="Brinkmann H."/>
            <person name="Rohde M."/>
            <person name="Jarek M."/>
            <person name="Friedl T."/>
            <person name="Seufert S."/>
            <person name="Schumacher M."/>
            <person name="Overmann J."/>
            <person name="Neumann-Schaal M."/>
            <person name="Petersen J."/>
        </authorList>
    </citation>
    <scope>NUCLEOTIDE SEQUENCE [LARGE SCALE GENOMIC DNA]</scope>
    <source>
        <strain evidence="2 3">PCC 6912</strain>
    </source>
</reference>
<dbReference type="RefSeq" id="WP_016879461.1">
    <property type="nucleotide sequence ID" value="NZ_AJLN01000060.1"/>
</dbReference>
<dbReference type="EMBL" id="RSCJ01000027">
    <property type="protein sequence ID" value="RUR74913.1"/>
    <property type="molecule type" value="Genomic_DNA"/>
</dbReference>
<feature type="region of interest" description="Disordered" evidence="1">
    <location>
        <begin position="1"/>
        <end position="20"/>
    </location>
</feature>
<comment type="caution">
    <text evidence="2">The sequence shown here is derived from an EMBL/GenBank/DDBJ whole genome shotgun (WGS) entry which is preliminary data.</text>
</comment>
<sequence length="110" mass="12535">MIEPNENYWDNYNPDTDFQSLTPVDRRSQSVVGSGNIKVQNAGYDPMWVFTEFGDRLRLLPADLYDSVFEAIKGGTTNPMLAMYINTYSGGATLNSLWEQEAKRYLPDLK</sequence>
<proteinExistence type="predicted"/>